<dbReference type="WBParaSite" id="TCNE_0000135501-mRNA-1">
    <property type="protein sequence ID" value="TCNE_0000135501-mRNA-1"/>
    <property type="gene ID" value="TCNE_0000135501"/>
</dbReference>
<dbReference type="EMBL" id="UYWY01000978">
    <property type="protein sequence ID" value="VDM26020.1"/>
    <property type="molecule type" value="Genomic_DNA"/>
</dbReference>
<evidence type="ECO:0000313" key="1">
    <source>
        <dbReference type="EMBL" id="VDM26020.1"/>
    </source>
</evidence>
<keyword evidence="2" id="KW-1185">Reference proteome</keyword>
<sequence>MDKTELSTFLDEYCPPGWSVKRVSKEYTPMTCEPTNPSRKCPKPYTCVASHCQINFCCINQKLLEKLKKEEEDKEEEYGNDEDEL</sequence>
<evidence type="ECO:0000313" key="3">
    <source>
        <dbReference type="WBParaSite" id="TCNE_0000135501-mRNA-1"/>
    </source>
</evidence>
<proteinExistence type="predicted"/>
<organism evidence="2 3">
    <name type="scientific">Toxocara canis</name>
    <name type="common">Canine roundworm</name>
    <dbReference type="NCBI Taxonomy" id="6265"/>
    <lineage>
        <taxon>Eukaryota</taxon>
        <taxon>Metazoa</taxon>
        <taxon>Ecdysozoa</taxon>
        <taxon>Nematoda</taxon>
        <taxon>Chromadorea</taxon>
        <taxon>Rhabditida</taxon>
        <taxon>Spirurina</taxon>
        <taxon>Ascaridomorpha</taxon>
        <taxon>Ascaridoidea</taxon>
        <taxon>Toxocaridae</taxon>
        <taxon>Toxocara</taxon>
    </lineage>
</organism>
<gene>
    <name evidence="1" type="ORF">TCNE_LOCUS1356</name>
</gene>
<protein>
    <submittedName>
        <fullName evidence="3">WAP domain-containing protein</fullName>
    </submittedName>
</protein>
<name>A0A183TYN6_TOXCA</name>
<dbReference type="Proteomes" id="UP000050794">
    <property type="component" value="Unassembled WGS sequence"/>
</dbReference>
<accession>A0A183TYN6</accession>
<evidence type="ECO:0000313" key="2">
    <source>
        <dbReference type="Proteomes" id="UP000050794"/>
    </source>
</evidence>
<reference evidence="1 2" key="2">
    <citation type="submission" date="2018-11" db="EMBL/GenBank/DDBJ databases">
        <authorList>
            <consortium name="Pathogen Informatics"/>
        </authorList>
    </citation>
    <scope>NUCLEOTIDE SEQUENCE [LARGE SCALE GENOMIC DNA]</scope>
</reference>
<reference evidence="3" key="1">
    <citation type="submission" date="2016-06" db="UniProtKB">
        <authorList>
            <consortium name="WormBaseParasite"/>
        </authorList>
    </citation>
    <scope>IDENTIFICATION</scope>
</reference>
<dbReference type="AlphaFoldDB" id="A0A183TYN6"/>